<keyword evidence="4" id="KW-0342">GTP-binding</keyword>
<dbReference type="InterPro" id="IPR002835">
    <property type="entry name" value="CofC"/>
</dbReference>
<keyword evidence="2" id="KW-0548">Nucleotidyltransferase</keyword>
<dbReference type="Proteomes" id="UP000285376">
    <property type="component" value="Unassembled WGS sequence"/>
</dbReference>
<evidence type="ECO:0000256" key="3">
    <source>
        <dbReference type="ARBA" id="ARBA00022741"/>
    </source>
</evidence>
<dbReference type="InterPro" id="IPR029044">
    <property type="entry name" value="Nucleotide-diphossugar_trans"/>
</dbReference>
<dbReference type="GO" id="GO:0005525">
    <property type="term" value="F:GTP binding"/>
    <property type="evidence" value="ECO:0007669"/>
    <property type="project" value="UniProtKB-KW"/>
</dbReference>
<keyword evidence="3" id="KW-0547">Nucleotide-binding</keyword>
<evidence type="ECO:0000313" key="5">
    <source>
        <dbReference type="EMBL" id="RHW47220.1"/>
    </source>
</evidence>
<dbReference type="Gene3D" id="3.90.550.10">
    <property type="entry name" value="Spore Coat Polysaccharide Biosynthesis Protein SpsA, Chain A"/>
    <property type="match status" value="1"/>
</dbReference>
<dbReference type="AlphaFoldDB" id="A0A417Z9B9"/>
<dbReference type="SUPFAM" id="SSF53448">
    <property type="entry name" value="Nucleotide-diphospho-sugar transferases"/>
    <property type="match status" value="1"/>
</dbReference>
<gene>
    <name evidence="5" type="ORF">D1832_04395</name>
</gene>
<dbReference type="EMBL" id="QWLM01000003">
    <property type="protein sequence ID" value="RHW47220.1"/>
    <property type="molecule type" value="Genomic_DNA"/>
</dbReference>
<evidence type="ECO:0000256" key="4">
    <source>
        <dbReference type="ARBA" id="ARBA00023134"/>
    </source>
</evidence>
<dbReference type="RefSeq" id="WP_118912767.1">
    <property type="nucleotide sequence ID" value="NZ_CBCRVH010000007.1"/>
</dbReference>
<protein>
    <recommendedName>
        <fullName evidence="7">2-phospho-L-lactate guanylyltransferase</fullName>
    </recommendedName>
</protein>
<comment type="caution">
    <text evidence="5">The sequence shown here is derived from an EMBL/GenBank/DDBJ whole genome shotgun (WGS) entry which is preliminary data.</text>
</comment>
<evidence type="ECO:0008006" key="7">
    <source>
        <dbReference type="Google" id="ProtNLM"/>
    </source>
</evidence>
<proteinExistence type="predicted"/>
<dbReference type="GO" id="GO:0043814">
    <property type="term" value="F:phospholactate guanylyltransferase activity"/>
    <property type="evidence" value="ECO:0007669"/>
    <property type="project" value="InterPro"/>
</dbReference>
<dbReference type="PANTHER" id="PTHR40392">
    <property type="entry name" value="2-PHOSPHO-L-LACTATE GUANYLYLTRANSFERASE"/>
    <property type="match status" value="1"/>
</dbReference>
<keyword evidence="1" id="KW-0808">Transferase</keyword>
<evidence type="ECO:0000256" key="1">
    <source>
        <dbReference type="ARBA" id="ARBA00022679"/>
    </source>
</evidence>
<reference evidence="5 6" key="1">
    <citation type="submission" date="2018-08" db="EMBL/GenBank/DDBJ databases">
        <title>Whole genome sequence analysis of Dermacoccus abyssi bacteria isolated from Deep Mariana trench Micromonospora spp reveals genes involved in the environmental adaptation and production of secondary metabolites.</title>
        <authorList>
            <person name="Abdel-Mageed W.M."/>
            <person name="Lehri B."/>
            <person name="Nouioui I."/>
            <person name="Goodfellow I."/>
            <person name="Jaspars M."/>
            <person name="Karlyshev A."/>
        </authorList>
    </citation>
    <scope>NUCLEOTIDE SEQUENCE [LARGE SCALE GENOMIC DNA]</scope>
    <source>
        <strain evidence="5 6">MT1.1</strain>
    </source>
</reference>
<evidence type="ECO:0000256" key="2">
    <source>
        <dbReference type="ARBA" id="ARBA00022695"/>
    </source>
</evidence>
<organism evidence="5 6">
    <name type="scientific">Dermacoccus abyssi</name>
    <dbReference type="NCBI Taxonomy" id="322596"/>
    <lineage>
        <taxon>Bacteria</taxon>
        <taxon>Bacillati</taxon>
        <taxon>Actinomycetota</taxon>
        <taxon>Actinomycetes</taxon>
        <taxon>Micrococcales</taxon>
        <taxon>Dermacoccaceae</taxon>
        <taxon>Dermacoccus</taxon>
    </lineage>
</organism>
<sequence>MQNRSSTWSIVLAFSDGRSLAAPRTVDPVAWARASALDTIDAVSAAVEPANLLVLSDDEAVRTGATEAGAHAREQGRDLNAALTAALADWVRSHPERSGAVLLGPLPYADGDTISALLRACAATESAVVVSDDGGSVAISHHDPARLAPRFGGSSAGRHQRVAVSVGSHLTDDLARHVVEGREPVGSRTAALERSATKGA</sequence>
<accession>A0A417Z9B9</accession>
<evidence type="ECO:0000313" key="6">
    <source>
        <dbReference type="Proteomes" id="UP000285376"/>
    </source>
</evidence>
<name>A0A417Z9B9_9MICO</name>
<dbReference type="PANTHER" id="PTHR40392:SF1">
    <property type="entry name" value="2-PHOSPHO-L-LACTATE GUANYLYLTRANSFERASE"/>
    <property type="match status" value="1"/>
</dbReference>